<dbReference type="PANTHER" id="PTHR11705:SF143">
    <property type="entry name" value="SLL0236 PROTEIN"/>
    <property type="match status" value="1"/>
</dbReference>
<evidence type="ECO:0000256" key="2">
    <source>
        <dbReference type="ARBA" id="ARBA00005988"/>
    </source>
</evidence>
<keyword evidence="6" id="KW-0482">Metalloprotease</keyword>
<comment type="caution">
    <text evidence="7">Lacks conserved residue(s) required for the propagation of feature annotation.</text>
</comment>
<comment type="similarity">
    <text evidence="2 7">Belongs to the peptidase M14 family.</text>
</comment>
<gene>
    <name evidence="9" type="ORF">IFJ97_02875</name>
</gene>
<keyword evidence="5" id="KW-0862">Zinc</keyword>
<organism evidence="9 10">
    <name type="scientific">Candidatus Sulfomarinibacter kjeldsenii</name>
    <dbReference type="NCBI Taxonomy" id="2885994"/>
    <lineage>
        <taxon>Bacteria</taxon>
        <taxon>Pseudomonadati</taxon>
        <taxon>Acidobacteriota</taxon>
        <taxon>Thermoanaerobaculia</taxon>
        <taxon>Thermoanaerobaculales</taxon>
        <taxon>Candidatus Sulfomarinibacteraceae</taxon>
        <taxon>Candidatus Sulfomarinibacter</taxon>
    </lineage>
</organism>
<accession>A0A8J7CN71</accession>
<proteinExistence type="inferred from homology"/>
<comment type="cofactor">
    <cofactor evidence="1">
        <name>Zn(2+)</name>
        <dbReference type="ChEBI" id="CHEBI:29105"/>
    </cofactor>
</comment>
<evidence type="ECO:0000259" key="8">
    <source>
        <dbReference type="PROSITE" id="PS52035"/>
    </source>
</evidence>
<evidence type="ECO:0000256" key="3">
    <source>
        <dbReference type="ARBA" id="ARBA00022670"/>
    </source>
</evidence>
<keyword evidence="4" id="KW-0378">Hydrolase</keyword>
<dbReference type="Gene3D" id="3.40.630.10">
    <property type="entry name" value="Zn peptidases"/>
    <property type="match status" value="1"/>
</dbReference>
<dbReference type="SMART" id="SM00631">
    <property type="entry name" value="Zn_pept"/>
    <property type="match status" value="1"/>
</dbReference>
<dbReference type="PROSITE" id="PS51257">
    <property type="entry name" value="PROKAR_LIPOPROTEIN"/>
    <property type="match status" value="1"/>
</dbReference>
<dbReference type="GO" id="GO:0005615">
    <property type="term" value="C:extracellular space"/>
    <property type="evidence" value="ECO:0007669"/>
    <property type="project" value="TreeGrafter"/>
</dbReference>
<dbReference type="Proteomes" id="UP000598633">
    <property type="component" value="Unassembled WGS sequence"/>
</dbReference>
<dbReference type="InterPro" id="IPR000834">
    <property type="entry name" value="Peptidase_M14"/>
</dbReference>
<feature type="non-terminal residue" evidence="9">
    <location>
        <position position="694"/>
    </location>
</feature>
<comment type="caution">
    <text evidence="9">The sequence shown here is derived from an EMBL/GenBank/DDBJ whole genome shotgun (WGS) entry which is preliminary data.</text>
</comment>
<evidence type="ECO:0000256" key="1">
    <source>
        <dbReference type="ARBA" id="ARBA00001947"/>
    </source>
</evidence>
<dbReference type="PANTHER" id="PTHR11705">
    <property type="entry name" value="PROTEASE FAMILY M14 CARBOXYPEPTIDASE A,B"/>
    <property type="match status" value="1"/>
</dbReference>
<evidence type="ECO:0000313" key="10">
    <source>
        <dbReference type="Proteomes" id="UP000598633"/>
    </source>
</evidence>
<dbReference type="Gene3D" id="3.60.60.10">
    <property type="entry name" value="Penicillin V Acylase, Chain A"/>
    <property type="match status" value="1"/>
</dbReference>
<dbReference type="AlphaFoldDB" id="A0A8J7CN71"/>
<evidence type="ECO:0000313" key="9">
    <source>
        <dbReference type="EMBL" id="MBD3870288.1"/>
    </source>
</evidence>
<feature type="domain" description="Peptidase M14" evidence="8">
    <location>
        <begin position="419"/>
        <end position="694"/>
    </location>
</feature>
<dbReference type="EMBL" id="JACXWA010000051">
    <property type="protein sequence ID" value="MBD3870288.1"/>
    <property type="molecule type" value="Genomic_DNA"/>
</dbReference>
<evidence type="ECO:0000256" key="5">
    <source>
        <dbReference type="ARBA" id="ARBA00022833"/>
    </source>
</evidence>
<evidence type="ECO:0000256" key="6">
    <source>
        <dbReference type="ARBA" id="ARBA00023049"/>
    </source>
</evidence>
<protein>
    <submittedName>
        <fullName evidence="9">Succinylglutamate desuccinylase/aspartoacylase family protein</fullName>
    </submittedName>
</protein>
<keyword evidence="3" id="KW-0645">Protease</keyword>
<name>A0A8J7CN71_9BACT</name>
<sequence length="694" mass="75020">MGSIKASVLVSGMGFMVVAAWMVGGGAPAAGACTTAVVASEASTTGTPILWKNRDTPVLSNKVVFVDEAPFAYLCLANARADSGRSCFAGLNEAGFAIINTVAYNVPELAGEVNDREGIIQADALRTCRTVDDFQRYLEANLGPELGGQTNIGVFDADGGAALFEVHNHGFERIDAADQPSGYLVNTNFARSGEDGEGEGYIRFERASELFRTFPPGGVDPEVILHNFSRDLRHPFLDDPGQGGGAELPPRPPVWINTRDRIDRPFTASAAVIVGGNEERPATLWIIPGEPLTAAAIPLWVESGRSPAALSEGERAPLWEESMRIKRGLRPSRIGHTGDYLDLTRLDNAEGSGYLPGLLETESSIFADTAAFLAGRPGPEELGDYQEQVADRVLGHLQSIVIEGSEPPPTPLERNDGARLTTYGELSNYLRELAAAGPEVDLRPIGVSGDGREIGALFFTRRAHTGEPREDKLKVLISCQQHGNEPSGKEAALELARQLVVDDGGLLDHLDLVLVPQVNPDGSEAGTRRNAADADLNRNHVILSEPEVLALHDLFLDWMPEVTLDIHETNVSKTSWMNAGYLKDPTEQFGGVSNLNIAEELRALSAEVIEPDVGRRIRDAGVSYHEYIVGGPPEEKRLRFSTTDINDSRQSMGIYNTLSFLFEGKRWDDHTAHIASRTAGQVVAMRSFLETIAA</sequence>
<dbReference type="GO" id="GO:0008270">
    <property type="term" value="F:zinc ion binding"/>
    <property type="evidence" value="ECO:0007669"/>
    <property type="project" value="InterPro"/>
</dbReference>
<evidence type="ECO:0000256" key="7">
    <source>
        <dbReference type="PROSITE-ProRule" id="PRU01379"/>
    </source>
</evidence>
<dbReference type="Pfam" id="PF00246">
    <property type="entry name" value="Peptidase_M14"/>
    <property type="match status" value="1"/>
</dbReference>
<dbReference type="GO" id="GO:0004181">
    <property type="term" value="F:metallocarboxypeptidase activity"/>
    <property type="evidence" value="ECO:0007669"/>
    <property type="project" value="InterPro"/>
</dbReference>
<dbReference type="PROSITE" id="PS52035">
    <property type="entry name" value="PEPTIDASE_M14"/>
    <property type="match status" value="1"/>
</dbReference>
<dbReference type="SUPFAM" id="SSF53187">
    <property type="entry name" value="Zn-dependent exopeptidases"/>
    <property type="match status" value="1"/>
</dbReference>
<dbReference type="GO" id="GO:0006508">
    <property type="term" value="P:proteolysis"/>
    <property type="evidence" value="ECO:0007669"/>
    <property type="project" value="UniProtKB-KW"/>
</dbReference>
<reference evidence="9 10" key="1">
    <citation type="submission" date="2020-08" db="EMBL/GenBank/DDBJ databases">
        <title>Acidobacteriota in marine sediments use diverse sulfur dissimilation pathways.</title>
        <authorList>
            <person name="Wasmund K."/>
        </authorList>
    </citation>
    <scope>NUCLEOTIDE SEQUENCE [LARGE SCALE GENOMIC DNA]</scope>
    <source>
        <strain evidence="9">MAG AM3-A</strain>
    </source>
</reference>
<evidence type="ECO:0000256" key="4">
    <source>
        <dbReference type="ARBA" id="ARBA00022801"/>
    </source>
</evidence>